<gene>
    <name evidence="1" type="primary">ORF117794</name>
</gene>
<proteinExistence type="predicted"/>
<name>A0A0B7AGS7_9EUPU</name>
<dbReference type="EMBL" id="HACG01032977">
    <property type="protein sequence ID" value="CEK79842.1"/>
    <property type="molecule type" value="Transcribed_RNA"/>
</dbReference>
<accession>A0A0B7AGS7</accession>
<organism evidence="1">
    <name type="scientific">Arion vulgaris</name>
    <dbReference type="NCBI Taxonomy" id="1028688"/>
    <lineage>
        <taxon>Eukaryota</taxon>
        <taxon>Metazoa</taxon>
        <taxon>Spiralia</taxon>
        <taxon>Lophotrochozoa</taxon>
        <taxon>Mollusca</taxon>
        <taxon>Gastropoda</taxon>
        <taxon>Heterobranchia</taxon>
        <taxon>Euthyneura</taxon>
        <taxon>Panpulmonata</taxon>
        <taxon>Eupulmonata</taxon>
        <taxon>Stylommatophora</taxon>
        <taxon>Helicina</taxon>
        <taxon>Arionoidea</taxon>
        <taxon>Arionidae</taxon>
        <taxon>Arion</taxon>
    </lineage>
</organism>
<dbReference type="AlphaFoldDB" id="A0A0B7AGS7"/>
<evidence type="ECO:0000313" key="1">
    <source>
        <dbReference type="EMBL" id="CEK79842.1"/>
    </source>
</evidence>
<protein>
    <submittedName>
        <fullName evidence="1">Uncharacterized protein</fullName>
    </submittedName>
</protein>
<reference evidence="1" key="1">
    <citation type="submission" date="2014-12" db="EMBL/GenBank/DDBJ databases">
        <title>Insight into the proteome of Arion vulgaris.</title>
        <authorList>
            <person name="Aradska J."/>
            <person name="Bulat T."/>
            <person name="Smidak R."/>
            <person name="Sarate P."/>
            <person name="Gangsoo J."/>
            <person name="Sialana F."/>
            <person name="Bilban M."/>
            <person name="Lubec G."/>
        </authorList>
    </citation>
    <scope>NUCLEOTIDE SEQUENCE</scope>
    <source>
        <tissue evidence="1">Skin</tissue>
    </source>
</reference>
<feature type="non-terminal residue" evidence="1">
    <location>
        <position position="65"/>
    </location>
</feature>
<sequence>MFESISKNINNSHEILIYLPQMSYSPMLPCTAFILETGHNINLQLLIIFFTLREASPSPPIQGHH</sequence>